<dbReference type="InterPro" id="IPR041581">
    <property type="entry name" value="Glyoxalase_6"/>
</dbReference>
<dbReference type="PROSITE" id="PS51819">
    <property type="entry name" value="VOC"/>
    <property type="match status" value="1"/>
</dbReference>
<dbReference type="CDD" id="cd06587">
    <property type="entry name" value="VOC"/>
    <property type="match status" value="2"/>
</dbReference>
<dbReference type="PANTHER" id="PTHR35908">
    <property type="entry name" value="HYPOTHETICAL FUSION PROTEIN"/>
    <property type="match status" value="1"/>
</dbReference>
<dbReference type="GeneID" id="95802778"/>
<dbReference type="Proteomes" id="UP000198251">
    <property type="component" value="Chromosome I"/>
</dbReference>
<protein>
    <recommendedName>
        <fullName evidence="1">VOC domain-containing protein</fullName>
    </recommendedName>
</protein>
<dbReference type="Pfam" id="PF18029">
    <property type="entry name" value="Glyoxalase_6"/>
    <property type="match status" value="2"/>
</dbReference>
<dbReference type="EMBL" id="LT607733">
    <property type="protein sequence ID" value="SCG16719.1"/>
    <property type="molecule type" value="Genomic_DNA"/>
</dbReference>
<dbReference type="AlphaFoldDB" id="A0A1C5GA13"/>
<reference evidence="2 3" key="1">
    <citation type="submission" date="2016-06" db="EMBL/GenBank/DDBJ databases">
        <authorList>
            <person name="Kjaerup R.B."/>
            <person name="Dalgaard T.S."/>
            <person name="Juul-Madsen H.R."/>
        </authorList>
    </citation>
    <scope>NUCLEOTIDE SEQUENCE [LARGE SCALE GENOMIC DNA]</scope>
    <source>
        <strain evidence="2 3">DSM 43913</strain>
    </source>
</reference>
<sequence length="240" mass="26197">MTCHLFAISFAAHEPLPLARFWSGVLGRDLADDPYDGAALLSGDDTAFRIRFLPTRESKAGQNRMHFDLTSASPREQQQTVDRALELGARHIDVGQRPEDGHVVLADPEGNEFCVIEPGNNFLAGCGFVGALACDGSQEVGYFWSEALRWPLVWDQDQETAIQSPLGGPKITWGGPPLMPRTGRQRLHFDLAPPADGDLQAEVERLLSLGATRIDIGQGEVDRAVLADPDGNEFCVLPPR</sequence>
<dbReference type="RefSeq" id="WP_089000570.1">
    <property type="nucleotide sequence ID" value="NZ_JBFAAC010000010.1"/>
</dbReference>
<dbReference type="Gene3D" id="3.10.180.10">
    <property type="entry name" value="2,3-Dihydroxybiphenyl 1,2-Dioxygenase, domain 1"/>
    <property type="match status" value="2"/>
</dbReference>
<name>A0A1C5GA13_MICEH</name>
<proteinExistence type="predicted"/>
<organism evidence="2 3">
    <name type="scientific">Micromonospora echinofusca</name>
    <dbReference type="NCBI Taxonomy" id="47858"/>
    <lineage>
        <taxon>Bacteria</taxon>
        <taxon>Bacillati</taxon>
        <taxon>Actinomycetota</taxon>
        <taxon>Actinomycetes</taxon>
        <taxon>Micromonosporales</taxon>
        <taxon>Micromonosporaceae</taxon>
        <taxon>Micromonospora</taxon>
    </lineage>
</organism>
<feature type="domain" description="VOC" evidence="1">
    <location>
        <begin position="125"/>
        <end position="239"/>
    </location>
</feature>
<keyword evidence="3" id="KW-1185">Reference proteome</keyword>
<dbReference type="InterPro" id="IPR037523">
    <property type="entry name" value="VOC_core"/>
</dbReference>
<evidence type="ECO:0000259" key="1">
    <source>
        <dbReference type="PROSITE" id="PS51819"/>
    </source>
</evidence>
<evidence type="ECO:0000313" key="2">
    <source>
        <dbReference type="EMBL" id="SCG16719.1"/>
    </source>
</evidence>
<dbReference type="SUPFAM" id="SSF54593">
    <property type="entry name" value="Glyoxalase/Bleomycin resistance protein/Dihydroxybiphenyl dioxygenase"/>
    <property type="match status" value="2"/>
</dbReference>
<accession>A0A1C5GA13</accession>
<evidence type="ECO:0000313" key="3">
    <source>
        <dbReference type="Proteomes" id="UP000198251"/>
    </source>
</evidence>
<gene>
    <name evidence="2" type="ORF">GA0070610_2991</name>
</gene>
<dbReference type="PANTHER" id="PTHR35908:SF1">
    <property type="entry name" value="CONSERVED PROTEIN"/>
    <property type="match status" value="1"/>
</dbReference>
<dbReference type="InterPro" id="IPR029068">
    <property type="entry name" value="Glyas_Bleomycin-R_OHBP_Dase"/>
</dbReference>